<organism evidence="5 6">
    <name type="scientific">Cohnella silvisoli</name>
    <dbReference type="NCBI Taxonomy" id="2873699"/>
    <lineage>
        <taxon>Bacteria</taxon>
        <taxon>Bacillati</taxon>
        <taxon>Bacillota</taxon>
        <taxon>Bacilli</taxon>
        <taxon>Bacillales</taxon>
        <taxon>Paenibacillaceae</taxon>
        <taxon>Cohnella</taxon>
    </lineage>
</organism>
<dbReference type="PANTHER" id="PTHR42788:SF19">
    <property type="entry name" value="ALIPHATIC SULFONATES IMPORT ATP-BINDING PROTEIN SSUB 2"/>
    <property type="match status" value="1"/>
</dbReference>
<dbReference type="InterPro" id="IPR050166">
    <property type="entry name" value="ABC_transporter_ATP-bind"/>
</dbReference>
<dbReference type="PROSITE" id="PS50893">
    <property type="entry name" value="ABC_TRANSPORTER_2"/>
    <property type="match status" value="1"/>
</dbReference>
<sequence>MSESDNNISIMADWVQLNHVNKVYSNGTVALQDVSLHIKENEFISFVGPSGCGKSTVFKLIAGLTEATDGDIRIMGMSPAHARKQSEMAFVFQDHTLLPWCSVEDNVMLPLSLRGMPKKQRLEEAARVLELVGLKDYKKALPRMLSGGMKMRVSIARALASRPKLLLMDEPFGALDEITRQTLQQELLDIWQREKGMTVLFVTHNVFEAVFLSTRVMVMTPRPGKIAEEISIPFAFPRDDSYHATPEFSEYVREVSAALKH</sequence>
<dbReference type="InterPro" id="IPR017871">
    <property type="entry name" value="ABC_transporter-like_CS"/>
</dbReference>
<evidence type="ECO:0000256" key="1">
    <source>
        <dbReference type="ARBA" id="ARBA00022448"/>
    </source>
</evidence>
<comment type="caution">
    <text evidence="5">The sequence shown here is derived from an EMBL/GenBank/DDBJ whole genome shotgun (WGS) entry which is preliminary data.</text>
</comment>
<keyword evidence="6" id="KW-1185">Reference proteome</keyword>
<dbReference type="PROSITE" id="PS00211">
    <property type="entry name" value="ABC_TRANSPORTER_1"/>
    <property type="match status" value="1"/>
</dbReference>
<dbReference type="CDD" id="cd03293">
    <property type="entry name" value="ABC_NrtD_SsuB_transporters"/>
    <property type="match status" value="1"/>
</dbReference>
<dbReference type="EMBL" id="JASKHM010000004">
    <property type="protein sequence ID" value="MEQ4482418.1"/>
    <property type="molecule type" value="Genomic_DNA"/>
</dbReference>
<keyword evidence="1" id="KW-0813">Transport</keyword>
<protein>
    <submittedName>
        <fullName evidence="5">ABC transporter ATP-binding protein</fullName>
    </submittedName>
</protein>
<evidence type="ECO:0000259" key="4">
    <source>
        <dbReference type="PROSITE" id="PS50893"/>
    </source>
</evidence>
<dbReference type="InterPro" id="IPR003439">
    <property type="entry name" value="ABC_transporter-like_ATP-bd"/>
</dbReference>
<dbReference type="InterPro" id="IPR003593">
    <property type="entry name" value="AAA+_ATPase"/>
</dbReference>
<dbReference type="SUPFAM" id="SSF52540">
    <property type="entry name" value="P-loop containing nucleoside triphosphate hydrolases"/>
    <property type="match status" value="1"/>
</dbReference>
<reference evidence="5 6" key="1">
    <citation type="journal article" date="2023" name="Genome Announc.">
        <title>Pan-Genome Analyses of the Genus Cohnella and Proposal of the Novel Species Cohnella silvisoli sp. nov., Isolated from Forest Soil.</title>
        <authorList>
            <person name="Wang C."/>
            <person name="Mao L."/>
            <person name="Bao G."/>
            <person name="Zhu H."/>
        </authorList>
    </citation>
    <scope>NUCLEOTIDE SEQUENCE [LARGE SCALE GENOMIC DNA]</scope>
    <source>
        <strain evidence="5 6">NL03-T5-1</strain>
    </source>
</reference>
<keyword evidence="3 5" id="KW-0067">ATP-binding</keyword>
<evidence type="ECO:0000313" key="5">
    <source>
        <dbReference type="EMBL" id="MEQ4482418.1"/>
    </source>
</evidence>
<dbReference type="InterPro" id="IPR027417">
    <property type="entry name" value="P-loop_NTPase"/>
</dbReference>
<dbReference type="Proteomes" id="UP001493487">
    <property type="component" value="Unassembled WGS sequence"/>
</dbReference>
<proteinExistence type="predicted"/>
<keyword evidence="2" id="KW-0547">Nucleotide-binding</keyword>
<gene>
    <name evidence="5" type="ORF">QJS35_08440</name>
</gene>
<dbReference type="Pfam" id="PF00005">
    <property type="entry name" value="ABC_tran"/>
    <property type="match status" value="1"/>
</dbReference>
<dbReference type="RefSeq" id="WP_232187594.1">
    <property type="nucleotide sequence ID" value="NZ_JAIOAP010000013.1"/>
</dbReference>
<dbReference type="SMART" id="SM00382">
    <property type="entry name" value="AAA"/>
    <property type="match status" value="1"/>
</dbReference>
<dbReference type="PANTHER" id="PTHR42788">
    <property type="entry name" value="TAURINE IMPORT ATP-BINDING PROTEIN-RELATED"/>
    <property type="match status" value="1"/>
</dbReference>
<dbReference type="GO" id="GO:0005524">
    <property type="term" value="F:ATP binding"/>
    <property type="evidence" value="ECO:0007669"/>
    <property type="project" value="UniProtKB-KW"/>
</dbReference>
<evidence type="ECO:0000256" key="2">
    <source>
        <dbReference type="ARBA" id="ARBA00022741"/>
    </source>
</evidence>
<feature type="domain" description="ABC transporter" evidence="4">
    <location>
        <begin position="15"/>
        <end position="248"/>
    </location>
</feature>
<dbReference type="Gene3D" id="3.40.50.300">
    <property type="entry name" value="P-loop containing nucleotide triphosphate hydrolases"/>
    <property type="match status" value="1"/>
</dbReference>
<evidence type="ECO:0000256" key="3">
    <source>
        <dbReference type="ARBA" id="ARBA00022840"/>
    </source>
</evidence>
<accession>A0ABV1KQV6</accession>
<evidence type="ECO:0000313" key="6">
    <source>
        <dbReference type="Proteomes" id="UP001493487"/>
    </source>
</evidence>
<name>A0ABV1KQV6_9BACL</name>